<dbReference type="EMBL" id="LUCH01012073">
    <property type="protein sequence ID" value="KAF5395527.1"/>
    <property type="molecule type" value="Genomic_DNA"/>
</dbReference>
<reference evidence="1" key="1">
    <citation type="submission" date="2019-05" db="EMBL/GenBank/DDBJ databases">
        <title>Annotation for the trematode Paragonimus heterotremus.</title>
        <authorList>
            <person name="Choi Y.-J."/>
        </authorList>
    </citation>
    <scope>NUCLEOTIDE SEQUENCE</scope>
    <source>
        <strain evidence="1">LC</strain>
    </source>
</reference>
<comment type="caution">
    <text evidence="1">The sequence shown here is derived from an EMBL/GenBank/DDBJ whole genome shotgun (WGS) entry which is preliminary data.</text>
</comment>
<dbReference type="Gene3D" id="3.40.50.300">
    <property type="entry name" value="P-loop containing nucleotide triphosphate hydrolases"/>
    <property type="match status" value="1"/>
</dbReference>
<name>A0A8J4WT34_9TREM</name>
<accession>A0A8J4WT34</accession>
<dbReference type="SUPFAM" id="SSF52540">
    <property type="entry name" value="P-loop containing nucleoside triphosphate hydrolases"/>
    <property type="match status" value="1"/>
</dbReference>
<dbReference type="Proteomes" id="UP000748531">
    <property type="component" value="Unassembled WGS sequence"/>
</dbReference>
<evidence type="ECO:0000313" key="1">
    <source>
        <dbReference type="EMBL" id="KAF5395527.1"/>
    </source>
</evidence>
<gene>
    <name evidence="1" type="ORF">PHET_11956</name>
</gene>
<proteinExistence type="predicted"/>
<dbReference type="InterPro" id="IPR027417">
    <property type="entry name" value="P-loop_NTPase"/>
</dbReference>
<feature type="non-terminal residue" evidence="1">
    <location>
        <position position="82"/>
    </location>
</feature>
<sequence>ESGSGKTTQGRKVAEQFGYVYRSCKEFESEPLTIKDIIRKAIFGESNRYKGVVIDDFPSTADGELHVDQEVMTDDFFLFPTT</sequence>
<keyword evidence="2" id="KW-1185">Reference proteome</keyword>
<evidence type="ECO:0000313" key="2">
    <source>
        <dbReference type="Proteomes" id="UP000748531"/>
    </source>
</evidence>
<dbReference type="AlphaFoldDB" id="A0A8J4WT34"/>
<organism evidence="1 2">
    <name type="scientific">Paragonimus heterotremus</name>
    <dbReference type="NCBI Taxonomy" id="100268"/>
    <lineage>
        <taxon>Eukaryota</taxon>
        <taxon>Metazoa</taxon>
        <taxon>Spiralia</taxon>
        <taxon>Lophotrochozoa</taxon>
        <taxon>Platyhelminthes</taxon>
        <taxon>Trematoda</taxon>
        <taxon>Digenea</taxon>
        <taxon>Plagiorchiida</taxon>
        <taxon>Troglotremata</taxon>
        <taxon>Troglotrematidae</taxon>
        <taxon>Paragonimus</taxon>
    </lineage>
</organism>
<protein>
    <submittedName>
        <fullName evidence="1">Uncharacterized protein</fullName>
    </submittedName>
</protein>